<feature type="domain" description="Integrase catalytic" evidence="2">
    <location>
        <begin position="291"/>
        <end position="349"/>
    </location>
</feature>
<dbReference type="GO" id="GO:0015074">
    <property type="term" value="P:DNA integration"/>
    <property type="evidence" value="ECO:0007669"/>
    <property type="project" value="InterPro"/>
</dbReference>
<evidence type="ECO:0000313" key="4">
    <source>
        <dbReference type="Proteomes" id="UP000290439"/>
    </source>
</evidence>
<dbReference type="Pfam" id="PF13683">
    <property type="entry name" value="rve_3"/>
    <property type="match status" value="1"/>
</dbReference>
<proteinExistence type="predicted"/>
<gene>
    <name evidence="3" type="ORF">NCTC10797_00127</name>
</gene>
<feature type="region of interest" description="Disordered" evidence="1">
    <location>
        <begin position="153"/>
        <end position="179"/>
    </location>
</feature>
<accession>A0A4U8W4K0</accession>
<dbReference type="Proteomes" id="UP000290439">
    <property type="component" value="Chromosome"/>
</dbReference>
<evidence type="ECO:0000256" key="1">
    <source>
        <dbReference type="SAM" id="MobiDB-lite"/>
    </source>
</evidence>
<name>A0A4U8W4K0_9NOCA</name>
<organism evidence="3 4">
    <name type="scientific">Nocardia cyriacigeorgica</name>
    <dbReference type="NCBI Taxonomy" id="135487"/>
    <lineage>
        <taxon>Bacteria</taxon>
        <taxon>Bacillati</taxon>
        <taxon>Actinomycetota</taxon>
        <taxon>Actinomycetes</taxon>
        <taxon>Mycobacteriales</taxon>
        <taxon>Nocardiaceae</taxon>
        <taxon>Nocardia</taxon>
    </lineage>
</organism>
<feature type="compositionally biased region" description="Basic and acidic residues" evidence="1">
    <location>
        <begin position="49"/>
        <end position="58"/>
    </location>
</feature>
<dbReference type="AlphaFoldDB" id="A0A4U8W4K0"/>
<evidence type="ECO:0000313" key="3">
    <source>
        <dbReference type="EMBL" id="VFA96378.1"/>
    </source>
</evidence>
<dbReference type="EMBL" id="LR215973">
    <property type="protein sequence ID" value="VFA96378.1"/>
    <property type="molecule type" value="Genomic_DNA"/>
</dbReference>
<evidence type="ECO:0000259" key="2">
    <source>
        <dbReference type="Pfam" id="PF13683"/>
    </source>
</evidence>
<dbReference type="InterPro" id="IPR001584">
    <property type="entry name" value="Integrase_cat-core"/>
</dbReference>
<reference evidence="3 4" key="1">
    <citation type="submission" date="2019-02" db="EMBL/GenBank/DDBJ databases">
        <authorList>
            <consortium name="Pathogen Informatics"/>
        </authorList>
    </citation>
    <scope>NUCLEOTIDE SEQUENCE [LARGE SCALE GENOMIC DNA]</scope>
    <source>
        <strain evidence="3 4">3012STDY6756504</strain>
    </source>
</reference>
<feature type="compositionally biased region" description="Basic and acidic residues" evidence="1">
    <location>
        <begin position="67"/>
        <end position="84"/>
    </location>
</feature>
<protein>
    <recommendedName>
        <fullName evidence="2">Integrase catalytic domain-containing protein</fullName>
    </recommendedName>
</protein>
<dbReference type="PANTHER" id="PTHR47515:SF2">
    <property type="entry name" value="INTEGRASE CORE DOMAIN PROTEIN"/>
    <property type="match status" value="1"/>
</dbReference>
<dbReference type="PANTHER" id="PTHR47515">
    <property type="entry name" value="LOW CALCIUM RESPONSE LOCUS PROTEIN T"/>
    <property type="match status" value="1"/>
</dbReference>
<sequence length="400" mass="44665">MTMATRKGHTPPQAVRKLSKAVHLLGENKEVAVTADHHGHLLTVAQPVRRAEGRRRQTVEGPRTRTLHSEKSSRRGEARESCIERDRQGNLLDPERRRAAVAHLVRVLGVRERFACRLPANIEVHNGAFEPPTPTHIPMRLCVNGCVPGRNPSTARIPPRLPRRPQRVLDSQSQENPTPLARRGITRAAAAPKRLETTTTTTEAKAPNRVWAVDFRFDASDDARPVKIVSIVDETHPRMLGPAGGTIDHRRRTHQRIAVDRSYPAALRCGNRPISRARRLGGGTGLLSVRHTSRPCRNGYIEWFSRRRRDECPNINSFWSLTQARVVISDWKEEYNHRRRDSGLGCNAPAGYATTLHPLQMVLTRGGPTTGSRHRLGYSDPVSAELVAGQPKSSPDRCPT</sequence>
<feature type="region of interest" description="Disordered" evidence="1">
    <location>
        <begin position="48"/>
        <end position="84"/>
    </location>
</feature>